<proteinExistence type="predicted"/>
<dbReference type="Gene3D" id="2.130.10.10">
    <property type="entry name" value="YVTN repeat-like/Quinoprotein amine dehydrogenase"/>
    <property type="match status" value="1"/>
</dbReference>
<keyword evidence="1 3" id="KW-0853">WD repeat</keyword>
<evidence type="ECO:0000313" key="5">
    <source>
        <dbReference type="Proteomes" id="UP000199169"/>
    </source>
</evidence>
<dbReference type="InterPro" id="IPR015943">
    <property type="entry name" value="WD40/YVTN_repeat-like_dom_sf"/>
</dbReference>
<gene>
    <name evidence="4" type="ORF">ACCAA_310074</name>
</gene>
<name>A0A1A8XME6_9PROT</name>
<dbReference type="AlphaFoldDB" id="A0A1A8XME6"/>
<evidence type="ECO:0000256" key="1">
    <source>
        <dbReference type="ARBA" id="ARBA00022574"/>
    </source>
</evidence>
<organism evidence="4 5">
    <name type="scientific">Candidatus Accumulibacter aalborgensis</name>
    <dbReference type="NCBI Taxonomy" id="1860102"/>
    <lineage>
        <taxon>Bacteria</taxon>
        <taxon>Pseudomonadati</taxon>
        <taxon>Pseudomonadota</taxon>
        <taxon>Betaproteobacteria</taxon>
        <taxon>Candidatus Accumulibacter</taxon>
    </lineage>
</organism>
<dbReference type="PROSITE" id="PS50082">
    <property type="entry name" value="WD_REPEATS_2"/>
    <property type="match status" value="1"/>
</dbReference>
<evidence type="ECO:0000256" key="3">
    <source>
        <dbReference type="PROSITE-ProRule" id="PRU00221"/>
    </source>
</evidence>
<evidence type="ECO:0000313" key="4">
    <source>
        <dbReference type="EMBL" id="SBT06335.1"/>
    </source>
</evidence>
<feature type="repeat" description="WD" evidence="3">
    <location>
        <begin position="5"/>
        <end position="46"/>
    </location>
</feature>
<dbReference type="STRING" id="1860102.ACCAA_310074"/>
<dbReference type="SUPFAM" id="SSF50960">
    <property type="entry name" value="TolB, C-terminal domain"/>
    <property type="match status" value="1"/>
</dbReference>
<dbReference type="Proteomes" id="UP000199169">
    <property type="component" value="Unassembled WGS sequence"/>
</dbReference>
<dbReference type="SMART" id="SM00320">
    <property type="entry name" value="WD40"/>
    <property type="match status" value="1"/>
</dbReference>
<dbReference type="InterPro" id="IPR001680">
    <property type="entry name" value="WD40_rpt"/>
</dbReference>
<reference evidence="4 5" key="1">
    <citation type="submission" date="2016-06" db="EMBL/GenBank/DDBJ databases">
        <authorList>
            <person name="Kjaerup R.B."/>
            <person name="Dalgaard T.S."/>
            <person name="Juul-Madsen H.R."/>
        </authorList>
    </citation>
    <scope>NUCLEOTIDE SEQUENCE [LARGE SCALE GENOMIC DNA]</scope>
    <source>
        <strain evidence="4">3</strain>
    </source>
</reference>
<keyword evidence="5" id="KW-1185">Reference proteome</keyword>
<dbReference type="Pfam" id="PF00400">
    <property type="entry name" value="WD40"/>
    <property type="match status" value="1"/>
</dbReference>
<accession>A0A1A8XME6</accession>
<dbReference type="RefSeq" id="WP_186407097.1">
    <property type="nucleotide sequence ID" value="NZ_FLQX01000107.1"/>
</dbReference>
<evidence type="ECO:0000256" key="2">
    <source>
        <dbReference type="ARBA" id="ARBA00022737"/>
    </source>
</evidence>
<dbReference type="InterPro" id="IPR019775">
    <property type="entry name" value="WD40_repeat_CS"/>
</dbReference>
<protein>
    <submittedName>
        <fullName evidence="4">Uncharacterized protein</fullName>
    </submittedName>
</protein>
<sequence>MLARLSGSRAPLSDCSFTPDGKHVLSAGWDGSLRLWDAASGELLRIHALLPDDSHAVWEPRDNRIVEVGGEAWRWPGWQLRDDDRALANGWPIGCQRR</sequence>
<dbReference type="PROSITE" id="PS00678">
    <property type="entry name" value="WD_REPEATS_1"/>
    <property type="match status" value="1"/>
</dbReference>
<dbReference type="EMBL" id="FLQX01000107">
    <property type="protein sequence ID" value="SBT06335.1"/>
    <property type="molecule type" value="Genomic_DNA"/>
</dbReference>
<dbReference type="PROSITE" id="PS50294">
    <property type="entry name" value="WD_REPEATS_REGION"/>
    <property type="match status" value="1"/>
</dbReference>
<keyword evidence="2" id="KW-0677">Repeat</keyword>